<gene>
    <name evidence="8" type="ORF">CYFA0S_13e02102g</name>
</gene>
<evidence type="ECO:0000256" key="3">
    <source>
        <dbReference type="ARBA" id="ARBA00022927"/>
    </source>
</evidence>
<comment type="subunit">
    <text evidence="7">Part of the nuclear pore complex (NPC).</text>
</comment>
<reference evidence="8" key="1">
    <citation type="journal article" date="2014" name="Genome Announc.">
        <title>Genome sequence of the yeast Cyberlindnera fabianii (Hansenula fabianii).</title>
        <authorList>
            <person name="Freel K.C."/>
            <person name="Sarilar V."/>
            <person name="Neuveglise C."/>
            <person name="Devillers H."/>
            <person name="Friedrich A."/>
            <person name="Schacherer J."/>
        </authorList>
    </citation>
    <scope>NUCLEOTIDE SEQUENCE</scope>
    <source>
        <strain evidence="8">YJS4271</strain>
    </source>
</reference>
<keyword evidence="1 7" id="KW-0813">Transport</keyword>
<sequence length="720" mass="82342">MDNTLLDQTEGASLWDTDVLTEFGAALKRYKQKGNSESFDDFSIVQDFRSIAAKKARDSLDVGADESTFEDWDLEVKLWDLVEKLLRYRYSEKQTEISAKPFNSDIVFEQQMFLSDSTLYELWILIDWLQSNGPGVDRPSNISTTKWLNTQLANSIENFDSDAPIRLGKSIEPQDQEQDNVFYKYIFDLLVAGKFTDAAAECESTNNWTLRMILAGVNNYLDPVIDKEVSDRMDETTQGIKKKVLWRRTVYLLSKNDQVPKYERAIYGYLAGDLSPLEVSTSYESDLLIYFNHIMLNEMEEKLISSGRVPKSDLLTTFPKTNLTVQKVMNTLEATRPEESEHELRILMGSVINQRLPTILNAAVQKIDAIMTQETSSNAIMDESYLLRAVVHLSIFISIIDPQLIPVSTRSNLITTYVLILRLYGTYDLIPLYASFLPEDQIREVYSMFLVDLFESDARPKQLELSRAYNLPLENILKKTVELAFNTTEPFYRIKSGVSLLDKIQDEDMKLIRSVEWFIEAKMYSDAIHSSIALFRRFLLTGRAKAAQEFATRNSISSLLKNYDVESMGVMVDQEVSEHEREELMQYSSLVTAFNAIDEWQKKAESASTYAFMTTITSVTTTLKDTIATLFLELSETEYEQALIHDLRSLYIPFLIIQLHNIYVSGGSKSNAFFTDALELTNVVASESTKYYQLFQNCDRLKEYLRLVAQCSALAASEGL</sequence>
<dbReference type="PhylomeDB" id="A0A061B2B6"/>
<evidence type="ECO:0000256" key="4">
    <source>
        <dbReference type="ARBA" id="ARBA00023010"/>
    </source>
</evidence>
<dbReference type="AlphaFoldDB" id="A0A061B2B6"/>
<comment type="subcellular location">
    <subcellularLocation>
        <location evidence="7">Nucleus</location>
        <location evidence="7">Nuclear pore complex</location>
    </subcellularLocation>
    <subcellularLocation>
        <location evidence="7">Nucleus membrane</location>
    </subcellularLocation>
</comment>
<dbReference type="PANTHER" id="PTHR13003:SF2">
    <property type="entry name" value="NUCLEAR PORE COMPLEX PROTEIN NUP107"/>
    <property type="match status" value="1"/>
</dbReference>
<proteinExistence type="inferred from homology"/>
<dbReference type="GO" id="GO:0000973">
    <property type="term" value="P:post-transcriptional tethering of RNA polymerase II gene DNA at nuclear periphery"/>
    <property type="evidence" value="ECO:0007669"/>
    <property type="project" value="TreeGrafter"/>
</dbReference>
<dbReference type="Pfam" id="PF04121">
    <property type="entry name" value="Nup84_Nup100"/>
    <property type="match status" value="1"/>
</dbReference>
<keyword evidence="4 7" id="KW-0811">Translocation</keyword>
<dbReference type="VEuPathDB" id="FungiDB:BON22_1839"/>
<dbReference type="InterPro" id="IPR007252">
    <property type="entry name" value="Nup84/Nup107"/>
</dbReference>
<accession>A0A061B2B6</accession>
<evidence type="ECO:0000256" key="7">
    <source>
        <dbReference type="RuleBase" id="RU365072"/>
    </source>
</evidence>
<evidence type="ECO:0000256" key="5">
    <source>
        <dbReference type="ARBA" id="ARBA00023132"/>
    </source>
</evidence>
<evidence type="ECO:0000256" key="1">
    <source>
        <dbReference type="ARBA" id="ARBA00022448"/>
    </source>
</evidence>
<dbReference type="GO" id="GO:0031080">
    <property type="term" value="C:nuclear pore outer ring"/>
    <property type="evidence" value="ECO:0007669"/>
    <property type="project" value="TreeGrafter"/>
</dbReference>
<evidence type="ECO:0000256" key="2">
    <source>
        <dbReference type="ARBA" id="ARBA00022816"/>
    </source>
</evidence>
<dbReference type="Gene3D" id="1.20.190.50">
    <property type="match status" value="1"/>
</dbReference>
<dbReference type="Gene3D" id="1.10.3450.20">
    <property type="match status" value="1"/>
</dbReference>
<organism evidence="8">
    <name type="scientific">Cyberlindnera fabianii</name>
    <name type="common">Yeast</name>
    <name type="synonym">Hansenula fabianii</name>
    <dbReference type="NCBI Taxonomy" id="36022"/>
    <lineage>
        <taxon>Eukaryota</taxon>
        <taxon>Fungi</taxon>
        <taxon>Dikarya</taxon>
        <taxon>Ascomycota</taxon>
        <taxon>Saccharomycotina</taxon>
        <taxon>Saccharomycetes</taxon>
        <taxon>Phaffomycetales</taxon>
        <taxon>Phaffomycetaceae</taxon>
        <taxon>Cyberlindnera</taxon>
    </lineage>
</organism>
<dbReference type="GO" id="GO:0017056">
    <property type="term" value="F:structural constituent of nuclear pore"/>
    <property type="evidence" value="ECO:0007669"/>
    <property type="project" value="UniProtKB-UniRule"/>
</dbReference>
<keyword evidence="6 7" id="KW-0539">Nucleus</keyword>
<dbReference type="EMBL" id="LK052898">
    <property type="protein sequence ID" value="CDR44038.1"/>
    <property type="molecule type" value="Genomic_DNA"/>
</dbReference>
<name>A0A061B2B6_CYBFA</name>
<protein>
    <recommendedName>
        <fullName evidence="7">Nuclear pore complex protein</fullName>
    </recommendedName>
</protein>
<keyword evidence="2" id="KW-0509">mRNA transport</keyword>
<dbReference type="GO" id="GO:0006406">
    <property type="term" value="P:mRNA export from nucleus"/>
    <property type="evidence" value="ECO:0007669"/>
    <property type="project" value="TreeGrafter"/>
</dbReference>
<keyword evidence="7" id="KW-0472">Membrane</keyword>
<dbReference type="PANTHER" id="PTHR13003">
    <property type="entry name" value="NUP107-RELATED"/>
    <property type="match status" value="1"/>
</dbReference>
<dbReference type="GO" id="GO:0006606">
    <property type="term" value="P:protein import into nucleus"/>
    <property type="evidence" value="ECO:0007669"/>
    <property type="project" value="TreeGrafter"/>
</dbReference>
<comment type="similarity">
    <text evidence="7">Belongs to the nucleoporin Nup84/Nup107 family.</text>
</comment>
<evidence type="ECO:0000313" key="8">
    <source>
        <dbReference type="EMBL" id="CDR44038.1"/>
    </source>
</evidence>
<dbReference type="GO" id="GO:0031965">
    <property type="term" value="C:nuclear membrane"/>
    <property type="evidence" value="ECO:0007669"/>
    <property type="project" value="UniProtKB-SubCell"/>
</dbReference>
<dbReference type="OrthoDB" id="3098at2759"/>
<keyword evidence="3" id="KW-0653">Protein transport</keyword>
<evidence type="ECO:0000256" key="6">
    <source>
        <dbReference type="ARBA" id="ARBA00023242"/>
    </source>
</evidence>
<keyword evidence="5 7" id="KW-0906">Nuclear pore complex</keyword>
<comment type="function">
    <text evidence="7">Functions as a component of the nuclear pore complex (NPC).</text>
</comment>